<accession>A0ABM7VMT9</accession>
<dbReference type="InterPro" id="IPR050708">
    <property type="entry name" value="T6SS_VgrG/RHS"/>
</dbReference>
<dbReference type="EMBL" id="AP025300">
    <property type="protein sequence ID" value="BDD02306.1"/>
    <property type="molecule type" value="Genomic_DNA"/>
</dbReference>
<evidence type="ECO:0008006" key="3">
    <source>
        <dbReference type="Google" id="ProtNLM"/>
    </source>
</evidence>
<name>A0ABM7VMT9_9BACT</name>
<dbReference type="Proteomes" id="UP001354989">
    <property type="component" value="Plasmid pPP8"/>
</dbReference>
<evidence type="ECO:0000313" key="1">
    <source>
        <dbReference type="EMBL" id="BDD02306.1"/>
    </source>
</evidence>
<proteinExistence type="predicted"/>
<dbReference type="PANTHER" id="PTHR32305">
    <property type="match status" value="1"/>
</dbReference>
<keyword evidence="2" id="KW-1185">Reference proteome</keyword>
<gene>
    <name evidence="1" type="ORF">PEPS_45860</name>
</gene>
<sequence>MSDCNFLNLPQKVIINGEEITYLYDAAGNKLQFSNPGGSTDYIAGIHYEDGALAFVQHREGKYDLKGGKYFYNLTDHLGNVRQVLNKDGAVQQSTDYYPFGLVAHQNGGTVGNNKYLYNNKELQDHTGWYDYGARMYDVQIGRWHVVDPFVGLSFSQTPYHYVYNNPINYTDPNGMWTVEKDGSIKSDSEEEAQALFRALQAQQNHNDGFELIVDTYEGGNKGDEAFRFVSNDGKMTQIAYQMTDRGTSHKHSSGDSWSFGGSFIAGVGAEFSVGKVYDGYGNSNWFWNINGGFGFDIGISFSASEVSSLYRNRPFEVNDWEGEGAGYFLGSEYLSDLSFAKSWNTPKENRRNMLKFYHATNPRKVGATYRATDVGIPLLGGFDELSFPVSGAYTFGVTRFF</sequence>
<organism evidence="1 2">
    <name type="scientific">Persicobacter psychrovividus</name>
    <dbReference type="NCBI Taxonomy" id="387638"/>
    <lineage>
        <taxon>Bacteria</taxon>
        <taxon>Pseudomonadati</taxon>
        <taxon>Bacteroidota</taxon>
        <taxon>Cytophagia</taxon>
        <taxon>Cytophagales</taxon>
        <taxon>Persicobacteraceae</taxon>
        <taxon>Persicobacter</taxon>
    </lineage>
</organism>
<evidence type="ECO:0000313" key="2">
    <source>
        <dbReference type="Proteomes" id="UP001354989"/>
    </source>
</evidence>
<dbReference type="InterPro" id="IPR022385">
    <property type="entry name" value="Rhs_assc_core"/>
</dbReference>
<geneLocation type="plasmid" evidence="1 2">
    <name>pPP8</name>
</geneLocation>
<dbReference type="RefSeq" id="WP_338399557.1">
    <property type="nucleotide sequence ID" value="NZ_AP025300.1"/>
</dbReference>
<dbReference type="Gene3D" id="2.180.10.10">
    <property type="entry name" value="RHS repeat-associated core"/>
    <property type="match status" value="1"/>
</dbReference>
<protein>
    <recommendedName>
        <fullName evidence="3">RHS repeat-associated core domain-containing protein</fullName>
    </recommendedName>
</protein>
<reference evidence="1 2" key="1">
    <citation type="submission" date="2021-12" db="EMBL/GenBank/DDBJ databases">
        <title>Genome sequencing of bacteria with rrn-lacking chromosome and rrn-plasmid.</title>
        <authorList>
            <person name="Anda M."/>
            <person name="Iwasaki W."/>
        </authorList>
    </citation>
    <scope>NUCLEOTIDE SEQUENCE [LARGE SCALE GENOMIC DNA]</scope>
    <source>
        <strain evidence="1 2">NBRC 101262</strain>
        <plasmid evidence="1 2">pPP8</plasmid>
    </source>
</reference>
<keyword evidence="1" id="KW-0614">Plasmid</keyword>
<dbReference type="NCBIfam" id="TIGR03696">
    <property type="entry name" value="Rhs_assc_core"/>
    <property type="match status" value="1"/>
</dbReference>
<dbReference type="PANTHER" id="PTHR32305:SF15">
    <property type="entry name" value="PROTEIN RHSA-RELATED"/>
    <property type="match status" value="1"/>
</dbReference>